<feature type="coiled-coil region" evidence="1">
    <location>
        <begin position="1"/>
        <end position="28"/>
    </location>
</feature>
<name>A0A8J2LBY4_9HEXA</name>
<accession>A0A8J2LBY4</accession>
<protein>
    <submittedName>
        <fullName evidence="2">Uncharacterized protein</fullName>
    </submittedName>
</protein>
<dbReference type="Proteomes" id="UP000708208">
    <property type="component" value="Unassembled WGS sequence"/>
</dbReference>
<organism evidence="2 3">
    <name type="scientific">Allacma fusca</name>
    <dbReference type="NCBI Taxonomy" id="39272"/>
    <lineage>
        <taxon>Eukaryota</taxon>
        <taxon>Metazoa</taxon>
        <taxon>Ecdysozoa</taxon>
        <taxon>Arthropoda</taxon>
        <taxon>Hexapoda</taxon>
        <taxon>Collembola</taxon>
        <taxon>Symphypleona</taxon>
        <taxon>Sminthuridae</taxon>
        <taxon>Allacma</taxon>
    </lineage>
</organism>
<dbReference type="EMBL" id="CAJVCH010463796">
    <property type="protein sequence ID" value="CAG7819934.1"/>
    <property type="molecule type" value="Genomic_DNA"/>
</dbReference>
<dbReference type="AlphaFoldDB" id="A0A8J2LBY4"/>
<keyword evidence="1" id="KW-0175">Coiled coil</keyword>
<gene>
    <name evidence="2" type="ORF">AFUS01_LOCUS30349</name>
</gene>
<evidence type="ECO:0000313" key="2">
    <source>
        <dbReference type="EMBL" id="CAG7819934.1"/>
    </source>
</evidence>
<comment type="caution">
    <text evidence="2">The sequence shown here is derived from an EMBL/GenBank/DDBJ whole genome shotgun (WGS) entry which is preliminary data.</text>
</comment>
<reference evidence="2" key="1">
    <citation type="submission" date="2021-06" db="EMBL/GenBank/DDBJ databases">
        <authorList>
            <person name="Hodson N. C."/>
            <person name="Mongue J. A."/>
            <person name="Jaron S. K."/>
        </authorList>
    </citation>
    <scope>NUCLEOTIDE SEQUENCE</scope>
</reference>
<evidence type="ECO:0000256" key="1">
    <source>
        <dbReference type="SAM" id="Coils"/>
    </source>
</evidence>
<sequence>MDDLLRKRRNLKRKLTRAKNKIDTHISQPLDADDTEILSDQLKEIWIEFNELSDEIMITCEEAEMEAQEEAFNEISDKYYEGNHTLKVIIRKIVIGEAPYIDGGNVGGEVVRLQPQW</sequence>
<keyword evidence="3" id="KW-1185">Reference proteome</keyword>
<evidence type="ECO:0000313" key="3">
    <source>
        <dbReference type="Proteomes" id="UP000708208"/>
    </source>
</evidence>
<proteinExistence type="predicted"/>